<dbReference type="PROSITE" id="PS51352">
    <property type="entry name" value="THIOREDOXIN_2"/>
    <property type="match status" value="1"/>
</dbReference>
<protein>
    <submittedName>
        <fullName evidence="4">SCO family protein</fullName>
    </submittedName>
</protein>
<reference evidence="4" key="1">
    <citation type="submission" date="2022-05" db="EMBL/GenBank/DDBJ databases">
        <title>An RpoN-dependent PEP-CTERM gene is involved in floc formation of an Aquincola tertiaricarbonis strain.</title>
        <authorList>
            <person name="Qiu D."/>
            <person name="Xia M."/>
        </authorList>
    </citation>
    <scope>NUCLEOTIDE SEQUENCE</scope>
    <source>
        <strain evidence="4">RN12</strain>
    </source>
</reference>
<evidence type="ECO:0000259" key="3">
    <source>
        <dbReference type="PROSITE" id="PS51352"/>
    </source>
</evidence>
<feature type="domain" description="Thioredoxin" evidence="3">
    <location>
        <begin position="42"/>
        <end position="206"/>
    </location>
</feature>
<dbReference type="InterPro" id="IPR013766">
    <property type="entry name" value="Thioredoxin_domain"/>
</dbReference>
<evidence type="ECO:0000256" key="2">
    <source>
        <dbReference type="ARBA" id="ARBA00023008"/>
    </source>
</evidence>
<dbReference type="Gene3D" id="3.40.30.10">
    <property type="entry name" value="Glutaredoxin"/>
    <property type="match status" value="1"/>
</dbReference>
<dbReference type="RefSeq" id="WP_250197550.1">
    <property type="nucleotide sequence ID" value="NZ_CP097636.1"/>
</dbReference>
<dbReference type="SUPFAM" id="SSF52833">
    <property type="entry name" value="Thioredoxin-like"/>
    <property type="match status" value="1"/>
</dbReference>
<dbReference type="EMBL" id="CP097636">
    <property type="protein sequence ID" value="URI09321.1"/>
    <property type="molecule type" value="Genomic_DNA"/>
</dbReference>
<dbReference type="InterPro" id="IPR003782">
    <property type="entry name" value="SCO1/SenC"/>
</dbReference>
<comment type="similarity">
    <text evidence="1">Belongs to the SCO1/2 family.</text>
</comment>
<evidence type="ECO:0000313" key="4">
    <source>
        <dbReference type="EMBL" id="URI09321.1"/>
    </source>
</evidence>
<accession>A0ABY4SE70</accession>
<dbReference type="PANTHER" id="PTHR12151">
    <property type="entry name" value="ELECTRON TRANSPORT PROTIN SCO1/SENC FAMILY MEMBER"/>
    <property type="match status" value="1"/>
</dbReference>
<evidence type="ECO:0000313" key="5">
    <source>
        <dbReference type="Proteomes" id="UP001056201"/>
    </source>
</evidence>
<dbReference type="Pfam" id="PF02630">
    <property type="entry name" value="SCO1-SenC"/>
    <property type="match status" value="1"/>
</dbReference>
<gene>
    <name evidence="4" type="ORF">MW290_27530</name>
</gene>
<keyword evidence="2" id="KW-0186">Copper</keyword>
<organism evidence="4 5">
    <name type="scientific">Aquincola tertiaricarbonis</name>
    <dbReference type="NCBI Taxonomy" id="391953"/>
    <lineage>
        <taxon>Bacteria</taxon>
        <taxon>Pseudomonadati</taxon>
        <taxon>Pseudomonadota</taxon>
        <taxon>Betaproteobacteria</taxon>
        <taxon>Burkholderiales</taxon>
        <taxon>Sphaerotilaceae</taxon>
        <taxon>Aquincola</taxon>
    </lineage>
</organism>
<name>A0ABY4SE70_AQUTE</name>
<dbReference type="CDD" id="cd02968">
    <property type="entry name" value="SCO"/>
    <property type="match status" value="1"/>
</dbReference>
<dbReference type="Proteomes" id="UP001056201">
    <property type="component" value="Chromosome 2"/>
</dbReference>
<dbReference type="InterPro" id="IPR036249">
    <property type="entry name" value="Thioredoxin-like_sf"/>
</dbReference>
<keyword evidence="5" id="KW-1185">Reference proteome</keyword>
<dbReference type="PANTHER" id="PTHR12151:SF25">
    <property type="entry name" value="LINALOOL DEHYDRATASE_ISOMERASE DOMAIN-CONTAINING PROTEIN"/>
    <property type="match status" value="1"/>
</dbReference>
<evidence type="ECO:0000256" key="1">
    <source>
        <dbReference type="ARBA" id="ARBA00010996"/>
    </source>
</evidence>
<sequence length="206" mass="22029">MAVDLMFSRRSCLAAVAAAALLLAGCDKTPSQPKVAFSGVDITGADYARKLGLKDPDGKVRSLDEFKGKVVVVFFGFTQCPDVCPTTMAELAEVKRSLGADGDKVQGIFVSVDPERDTPELLKAYVTNFDPSFVALRGTPEETKAAAREFKVFYNKVPGKTEGSYSVDHTAGSYLFDPQGKVRLFTRYGSGAQALASDIKALLNGA</sequence>
<proteinExistence type="inferred from homology"/>